<gene>
    <name evidence="19" type="primary">cobS</name>
    <name evidence="20" type="ORF">VVD49_02280</name>
</gene>
<comment type="pathway">
    <text evidence="3 19">Cofactor biosynthesis; adenosylcobalamin biosynthesis; adenosylcobalamin from cob(II)yrinate a,c-diamide: step 7/7.</text>
</comment>
<comment type="function">
    <text evidence="14 19">Joins adenosylcobinamide-GDP and alpha-ribazole to generate adenosylcobalamin (Ado-cobalamin). Also synthesizes adenosylcobalamin 5'-phosphate from adenosylcobinamide-GDP and alpha-ribazole 5'-phosphate.</text>
</comment>
<evidence type="ECO:0000256" key="14">
    <source>
        <dbReference type="ARBA" id="ARBA00025228"/>
    </source>
</evidence>
<evidence type="ECO:0000313" key="20">
    <source>
        <dbReference type="EMBL" id="MEC5384529.1"/>
    </source>
</evidence>
<keyword evidence="7 19" id="KW-1003">Cell membrane</keyword>
<dbReference type="EC" id="2.7.8.26" evidence="5 19"/>
<keyword evidence="10 19" id="KW-0812">Transmembrane</keyword>
<evidence type="ECO:0000256" key="15">
    <source>
        <dbReference type="ARBA" id="ARBA00032605"/>
    </source>
</evidence>
<comment type="similarity">
    <text evidence="4 19">Belongs to the CobS family.</text>
</comment>
<feature type="transmembrane region" description="Helical" evidence="19">
    <location>
        <begin position="7"/>
        <end position="25"/>
    </location>
</feature>
<organism evidence="20 21">
    <name type="scientific">Uliginosibacterium silvisoli</name>
    <dbReference type="NCBI Taxonomy" id="3114758"/>
    <lineage>
        <taxon>Bacteria</taxon>
        <taxon>Pseudomonadati</taxon>
        <taxon>Pseudomonadota</taxon>
        <taxon>Betaproteobacteria</taxon>
        <taxon>Rhodocyclales</taxon>
        <taxon>Zoogloeaceae</taxon>
        <taxon>Uliginosibacterium</taxon>
    </lineage>
</organism>
<comment type="catalytic activity">
    <reaction evidence="17 19">
        <text>alpha-ribazole + adenosylcob(III)inamide-GDP = adenosylcob(III)alamin + GMP + H(+)</text>
        <dbReference type="Rhea" id="RHEA:16049"/>
        <dbReference type="ChEBI" id="CHEBI:10329"/>
        <dbReference type="ChEBI" id="CHEBI:15378"/>
        <dbReference type="ChEBI" id="CHEBI:18408"/>
        <dbReference type="ChEBI" id="CHEBI:58115"/>
        <dbReference type="ChEBI" id="CHEBI:60487"/>
        <dbReference type="EC" id="2.7.8.26"/>
    </reaction>
</comment>
<keyword evidence="13 19" id="KW-0472">Membrane</keyword>
<name>A0ABU6JYN7_9RHOO</name>
<evidence type="ECO:0000256" key="13">
    <source>
        <dbReference type="ARBA" id="ARBA00023136"/>
    </source>
</evidence>
<evidence type="ECO:0000256" key="8">
    <source>
        <dbReference type="ARBA" id="ARBA00022573"/>
    </source>
</evidence>
<evidence type="ECO:0000256" key="1">
    <source>
        <dbReference type="ARBA" id="ARBA00001946"/>
    </source>
</evidence>
<evidence type="ECO:0000256" key="12">
    <source>
        <dbReference type="ARBA" id="ARBA00022989"/>
    </source>
</evidence>
<feature type="transmembrane region" description="Helical" evidence="19">
    <location>
        <begin position="183"/>
        <end position="202"/>
    </location>
</feature>
<evidence type="ECO:0000256" key="7">
    <source>
        <dbReference type="ARBA" id="ARBA00022475"/>
    </source>
</evidence>
<dbReference type="InterPro" id="IPR003805">
    <property type="entry name" value="CobS"/>
</dbReference>
<feature type="transmembrane region" description="Helical" evidence="19">
    <location>
        <begin position="134"/>
        <end position="163"/>
    </location>
</feature>
<keyword evidence="12 19" id="KW-1133">Transmembrane helix</keyword>
<keyword evidence="8 19" id="KW-0169">Cobalamin biosynthesis</keyword>
<keyword evidence="9 19" id="KW-0808">Transferase</keyword>
<dbReference type="GO" id="GO:0051073">
    <property type="term" value="F:adenosylcobinamide-GDP ribazoletransferase activity"/>
    <property type="evidence" value="ECO:0007669"/>
    <property type="project" value="UniProtKB-EC"/>
</dbReference>
<dbReference type="NCBIfam" id="NF001277">
    <property type="entry name" value="PRK00235.1-3"/>
    <property type="match status" value="1"/>
</dbReference>
<proteinExistence type="inferred from homology"/>
<accession>A0ABU6JYN7</accession>
<dbReference type="Proteomes" id="UP001331561">
    <property type="component" value="Unassembled WGS sequence"/>
</dbReference>
<dbReference type="HAMAP" id="MF_00719">
    <property type="entry name" value="CobS"/>
    <property type="match status" value="1"/>
</dbReference>
<dbReference type="EMBL" id="JAYXHS010000001">
    <property type="protein sequence ID" value="MEC5384529.1"/>
    <property type="molecule type" value="Genomic_DNA"/>
</dbReference>
<evidence type="ECO:0000256" key="2">
    <source>
        <dbReference type="ARBA" id="ARBA00004651"/>
    </source>
</evidence>
<feature type="transmembrane region" description="Helical" evidence="19">
    <location>
        <begin position="109"/>
        <end position="128"/>
    </location>
</feature>
<evidence type="ECO:0000256" key="18">
    <source>
        <dbReference type="ARBA" id="ARBA00049504"/>
    </source>
</evidence>
<comment type="cofactor">
    <cofactor evidence="1 19">
        <name>Mg(2+)</name>
        <dbReference type="ChEBI" id="CHEBI:18420"/>
    </cofactor>
</comment>
<dbReference type="PANTHER" id="PTHR34148">
    <property type="entry name" value="ADENOSYLCOBINAMIDE-GDP RIBAZOLETRANSFERASE"/>
    <property type="match status" value="1"/>
</dbReference>
<evidence type="ECO:0000256" key="4">
    <source>
        <dbReference type="ARBA" id="ARBA00010561"/>
    </source>
</evidence>
<evidence type="ECO:0000256" key="16">
    <source>
        <dbReference type="ARBA" id="ARBA00032853"/>
    </source>
</evidence>
<evidence type="ECO:0000313" key="21">
    <source>
        <dbReference type="Proteomes" id="UP001331561"/>
    </source>
</evidence>
<reference evidence="20 21" key="1">
    <citation type="submission" date="2024-01" db="EMBL/GenBank/DDBJ databases">
        <title>Uliginosibacterium soil sp. nov.</title>
        <authorList>
            <person name="Lv Y."/>
        </authorList>
    </citation>
    <scope>NUCLEOTIDE SEQUENCE [LARGE SCALE GENOMIC DNA]</scope>
    <source>
        <strain evidence="20 21">H3</strain>
    </source>
</reference>
<evidence type="ECO:0000256" key="19">
    <source>
        <dbReference type="HAMAP-Rule" id="MF_00719"/>
    </source>
</evidence>
<evidence type="ECO:0000256" key="5">
    <source>
        <dbReference type="ARBA" id="ARBA00013200"/>
    </source>
</evidence>
<keyword evidence="21" id="KW-1185">Reference proteome</keyword>
<evidence type="ECO:0000256" key="17">
    <source>
        <dbReference type="ARBA" id="ARBA00048623"/>
    </source>
</evidence>
<dbReference type="PANTHER" id="PTHR34148:SF1">
    <property type="entry name" value="ADENOSYLCOBINAMIDE-GDP RIBAZOLETRANSFERASE"/>
    <property type="match status" value="1"/>
</dbReference>
<keyword evidence="11 19" id="KW-0460">Magnesium</keyword>
<comment type="subcellular location">
    <subcellularLocation>
        <location evidence="2 19">Cell membrane</location>
        <topology evidence="2 19">Multi-pass membrane protein</topology>
    </subcellularLocation>
</comment>
<evidence type="ECO:0000256" key="11">
    <source>
        <dbReference type="ARBA" id="ARBA00022842"/>
    </source>
</evidence>
<evidence type="ECO:0000256" key="6">
    <source>
        <dbReference type="ARBA" id="ARBA00015850"/>
    </source>
</evidence>
<sequence>MTELRRFFLALGYFTRIPVPAWVGWAPDELNRAARYFPLAGLVVAGISALVLWLAMAALPASLAVLLSMAASLRLTGAFHEDGLADSADGLGGGWQREDVLRIMKDSRIGTYGAVVLGMALLTKFVALDVLATQGWLACVALLVAHPLSRVAALVVMCALPYVRDDEGSRAKPVAQGVGATELLVGALTGLAPLALAVAGGVLSLPRAGVLLLAALLVTAWWARLLRRRLGGYTGDTLGATQQFAELACYLVLCAHLPVR</sequence>
<comment type="catalytic activity">
    <reaction evidence="18 19">
        <text>alpha-ribazole 5'-phosphate + adenosylcob(III)inamide-GDP = adenosylcob(III)alamin 5'-phosphate + GMP + H(+)</text>
        <dbReference type="Rhea" id="RHEA:23560"/>
        <dbReference type="ChEBI" id="CHEBI:15378"/>
        <dbReference type="ChEBI" id="CHEBI:57918"/>
        <dbReference type="ChEBI" id="CHEBI:58115"/>
        <dbReference type="ChEBI" id="CHEBI:60487"/>
        <dbReference type="ChEBI" id="CHEBI:60493"/>
        <dbReference type="EC" id="2.7.8.26"/>
    </reaction>
</comment>
<protein>
    <recommendedName>
        <fullName evidence="6 19">Adenosylcobinamide-GDP ribazoletransferase</fullName>
        <ecNumber evidence="5 19">2.7.8.26</ecNumber>
    </recommendedName>
    <alternativeName>
        <fullName evidence="16 19">Cobalamin synthase</fullName>
    </alternativeName>
    <alternativeName>
        <fullName evidence="15 19">Cobalamin-5'-phosphate synthase</fullName>
    </alternativeName>
</protein>
<feature type="transmembrane region" description="Helical" evidence="19">
    <location>
        <begin position="208"/>
        <end position="226"/>
    </location>
</feature>
<feature type="transmembrane region" description="Helical" evidence="19">
    <location>
        <begin position="37"/>
        <end position="67"/>
    </location>
</feature>
<evidence type="ECO:0000256" key="10">
    <source>
        <dbReference type="ARBA" id="ARBA00022692"/>
    </source>
</evidence>
<comment type="caution">
    <text evidence="20">The sequence shown here is derived from an EMBL/GenBank/DDBJ whole genome shotgun (WGS) entry which is preliminary data.</text>
</comment>
<evidence type="ECO:0000256" key="9">
    <source>
        <dbReference type="ARBA" id="ARBA00022679"/>
    </source>
</evidence>
<dbReference type="RefSeq" id="WP_327597504.1">
    <property type="nucleotide sequence ID" value="NZ_JAYXHS010000001.1"/>
</dbReference>
<dbReference type="Pfam" id="PF02654">
    <property type="entry name" value="CobS"/>
    <property type="match status" value="1"/>
</dbReference>
<evidence type="ECO:0000256" key="3">
    <source>
        <dbReference type="ARBA" id="ARBA00004663"/>
    </source>
</evidence>